<dbReference type="Pfam" id="PF13789">
    <property type="entry name" value="DUF4181"/>
    <property type="match status" value="1"/>
</dbReference>
<protein>
    <submittedName>
        <fullName evidence="2">DUF4181 domain-containing protein</fullName>
    </submittedName>
</protein>
<feature type="transmembrane region" description="Helical" evidence="1">
    <location>
        <begin position="95"/>
        <end position="116"/>
    </location>
</feature>
<accession>A0AAJ3RFL3</accession>
<dbReference type="AlphaFoldDB" id="A0AAJ3RFL3"/>
<keyword evidence="1" id="KW-0812">Transmembrane</keyword>
<evidence type="ECO:0000256" key="1">
    <source>
        <dbReference type="SAM" id="Phobius"/>
    </source>
</evidence>
<evidence type="ECO:0000313" key="3">
    <source>
        <dbReference type="Proteomes" id="UP001248134"/>
    </source>
</evidence>
<proteinExistence type="predicted"/>
<dbReference type="Proteomes" id="UP001248134">
    <property type="component" value="Unassembled WGS sequence"/>
</dbReference>
<feature type="transmembrane region" description="Helical" evidence="1">
    <location>
        <begin position="44"/>
        <end position="74"/>
    </location>
</feature>
<dbReference type="EMBL" id="VLYX01000037">
    <property type="protein sequence ID" value="MDR4328699.1"/>
    <property type="molecule type" value="Genomic_DNA"/>
</dbReference>
<keyword evidence="1" id="KW-0472">Membrane</keyword>
<evidence type="ECO:0000313" key="2">
    <source>
        <dbReference type="EMBL" id="MDR4328699.1"/>
    </source>
</evidence>
<organism evidence="2 3">
    <name type="scientific">Bacillus pseudomycoides</name>
    <dbReference type="NCBI Taxonomy" id="64104"/>
    <lineage>
        <taxon>Bacteria</taxon>
        <taxon>Bacillati</taxon>
        <taxon>Bacillota</taxon>
        <taxon>Bacilli</taxon>
        <taxon>Bacillales</taxon>
        <taxon>Bacillaceae</taxon>
        <taxon>Bacillus</taxon>
        <taxon>Bacillus cereus group</taxon>
    </lineage>
</organism>
<gene>
    <name evidence="2" type="ORF">FOS08_23140</name>
</gene>
<dbReference type="RefSeq" id="WP_018780596.1">
    <property type="nucleotide sequence ID" value="NZ_CM000743.1"/>
</dbReference>
<sequence length="120" mass="14340">MIVLILWIFVLYLLEKLVRKKLNIPKQSGWIYEPVNELHKWGERIIIIIYLVAGFVCIYTSEYIKGVYILFVFLGTQQLFRAYMEWKYDKKSKKYVISLLGVFCLIITFNVMIYLFQPVG</sequence>
<name>A0AAJ3RFL3_9BACI</name>
<comment type="caution">
    <text evidence="2">The sequence shown here is derived from an EMBL/GenBank/DDBJ whole genome shotgun (WGS) entry which is preliminary data.</text>
</comment>
<keyword evidence="1" id="KW-1133">Transmembrane helix</keyword>
<reference evidence="2" key="1">
    <citation type="submission" date="2019-07" db="EMBL/GenBank/DDBJ databases">
        <title>Phylogenomic Reclassification of ATCC Bacillus Strains and Various Taxa within the Genus Bacillus.</title>
        <authorList>
            <person name="Riojas M.A."/>
            <person name="Frank A.M."/>
            <person name="Fenn S.L."/>
            <person name="King S.P."/>
            <person name="Brower S.M."/>
            <person name="Hazbon M.H."/>
        </authorList>
    </citation>
    <scope>NUCLEOTIDE SEQUENCE</scope>
    <source>
        <strain evidence="2">NR-12239</strain>
    </source>
</reference>
<dbReference type="InterPro" id="IPR025441">
    <property type="entry name" value="DUF4181"/>
</dbReference>